<comment type="subcellular location">
    <subcellularLocation>
        <location evidence="1">Membrane</location>
        <topology evidence="1">Multi-pass membrane protein</topology>
    </subcellularLocation>
</comment>
<protein>
    <submittedName>
        <fullName evidence="11">Cation:proton antiporter</fullName>
    </submittedName>
</protein>
<dbReference type="Pfam" id="PF00999">
    <property type="entry name" value="Na_H_Exchanger"/>
    <property type="match status" value="1"/>
</dbReference>
<feature type="transmembrane region" description="Helical" evidence="8">
    <location>
        <begin position="121"/>
        <end position="141"/>
    </location>
</feature>
<feature type="transmembrane region" description="Helical" evidence="8">
    <location>
        <begin position="180"/>
        <end position="200"/>
    </location>
</feature>
<keyword evidence="5 8" id="KW-1133">Transmembrane helix</keyword>
<organism evidence="11 12">
    <name type="scientific">Roseovarius gahaiensis</name>
    <dbReference type="NCBI Taxonomy" id="2716691"/>
    <lineage>
        <taxon>Bacteria</taxon>
        <taxon>Pseudomonadati</taxon>
        <taxon>Pseudomonadota</taxon>
        <taxon>Alphaproteobacteria</taxon>
        <taxon>Rhodobacterales</taxon>
        <taxon>Roseobacteraceae</taxon>
        <taxon>Roseovarius</taxon>
    </lineage>
</organism>
<dbReference type="GO" id="GO:1902600">
    <property type="term" value="P:proton transmembrane transport"/>
    <property type="evidence" value="ECO:0007669"/>
    <property type="project" value="InterPro"/>
</dbReference>
<evidence type="ECO:0000256" key="3">
    <source>
        <dbReference type="ARBA" id="ARBA00022448"/>
    </source>
</evidence>
<dbReference type="InterPro" id="IPR003148">
    <property type="entry name" value="RCK_N"/>
</dbReference>
<dbReference type="PANTHER" id="PTHR42751:SF1">
    <property type="entry name" value="CATION_PROTON ANTIPORTER YBAL-RELATED"/>
    <property type="match status" value="1"/>
</dbReference>
<evidence type="ECO:0000259" key="10">
    <source>
        <dbReference type="Pfam" id="PF02254"/>
    </source>
</evidence>
<dbReference type="AlphaFoldDB" id="A0A967EL36"/>
<feature type="transmembrane region" description="Helical" evidence="8">
    <location>
        <begin position="153"/>
        <end position="174"/>
    </location>
</feature>
<evidence type="ECO:0000256" key="5">
    <source>
        <dbReference type="ARBA" id="ARBA00022989"/>
    </source>
</evidence>
<dbReference type="GO" id="GO:0006813">
    <property type="term" value="P:potassium ion transport"/>
    <property type="evidence" value="ECO:0007669"/>
    <property type="project" value="InterPro"/>
</dbReference>
<reference evidence="11" key="1">
    <citation type="submission" date="2020-03" db="EMBL/GenBank/DDBJ databases">
        <title>Roseovarius gahaiensis sp. nov., isolated from Gahai Saline Lake, China.</title>
        <authorList>
            <person name="Sun X."/>
        </authorList>
    </citation>
    <scope>NUCLEOTIDE SEQUENCE</scope>
    <source>
        <strain evidence="11">GH877</strain>
    </source>
</reference>
<dbReference type="Pfam" id="PF02254">
    <property type="entry name" value="TrkA_N"/>
    <property type="match status" value="1"/>
</dbReference>
<evidence type="ECO:0000313" key="12">
    <source>
        <dbReference type="Proteomes" id="UP000639775"/>
    </source>
</evidence>
<feature type="transmembrane region" description="Helical" evidence="8">
    <location>
        <begin position="6"/>
        <end position="27"/>
    </location>
</feature>
<keyword evidence="4 8" id="KW-0812">Transmembrane</keyword>
<evidence type="ECO:0000256" key="1">
    <source>
        <dbReference type="ARBA" id="ARBA00004141"/>
    </source>
</evidence>
<evidence type="ECO:0000259" key="9">
    <source>
        <dbReference type="Pfam" id="PF00999"/>
    </source>
</evidence>
<evidence type="ECO:0000256" key="6">
    <source>
        <dbReference type="ARBA" id="ARBA00023136"/>
    </source>
</evidence>
<feature type="compositionally biased region" description="Polar residues" evidence="7">
    <location>
        <begin position="545"/>
        <end position="556"/>
    </location>
</feature>
<feature type="transmembrane region" description="Helical" evidence="8">
    <location>
        <begin position="92"/>
        <end position="115"/>
    </location>
</feature>
<dbReference type="RefSeq" id="WP_167199188.1">
    <property type="nucleotide sequence ID" value="NZ_JAAORB010000039.1"/>
</dbReference>
<keyword evidence="6 8" id="KW-0472">Membrane</keyword>
<feature type="transmembrane region" description="Helical" evidence="8">
    <location>
        <begin position="279"/>
        <end position="300"/>
    </location>
</feature>
<evidence type="ECO:0000256" key="8">
    <source>
        <dbReference type="SAM" id="Phobius"/>
    </source>
</evidence>
<feature type="domain" description="Cation/H+ exchanger transmembrane" evidence="9">
    <location>
        <begin position="16"/>
        <end position="358"/>
    </location>
</feature>
<dbReference type="InterPro" id="IPR036291">
    <property type="entry name" value="NAD(P)-bd_dom_sf"/>
</dbReference>
<dbReference type="GO" id="GO:0016020">
    <property type="term" value="C:membrane"/>
    <property type="evidence" value="ECO:0007669"/>
    <property type="project" value="UniProtKB-SubCell"/>
</dbReference>
<keyword evidence="12" id="KW-1185">Reference proteome</keyword>
<name>A0A967EL36_9RHOB</name>
<comment type="caution">
    <text evidence="11">The sequence shown here is derived from an EMBL/GenBank/DDBJ whole genome shotgun (WGS) entry which is preliminary data.</text>
</comment>
<dbReference type="Gene3D" id="1.20.1530.20">
    <property type="match status" value="1"/>
</dbReference>
<feature type="domain" description="RCK N-terminal" evidence="10">
    <location>
        <begin position="397"/>
        <end position="513"/>
    </location>
</feature>
<evidence type="ECO:0000256" key="2">
    <source>
        <dbReference type="ARBA" id="ARBA00005551"/>
    </source>
</evidence>
<dbReference type="SUPFAM" id="SSF51735">
    <property type="entry name" value="NAD(P)-binding Rossmann-fold domains"/>
    <property type="match status" value="1"/>
</dbReference>
<dbReference type="InterPro" id="IPR006153">
    <property type="entry name" value="Cation/H_exchanger_TM"/>
</dbReference>
<sequence length="556" mass="59671">MEFEWIAIALDDVVWIALAFVFGFLASLVGLPPLVGFLITGFVLGYFGMAGGAVLNKLADLGITILLFTVGLKLDLRALIRPQVWAVTLVHSTTVTVLVGLLVFWLAVLGLPVFAGLDLGTALLVGFALSFSSTVFAVSSLQASGEMKSLHGSIAVGILIMQDLAAVAFLAASTGKLPTIWAPALLLLPLLRPVLIQLLLRVGHGELMILYGLVLALGGAELFEMAGIKGDLGALVFGVLVASHPRASELAKSMFGFKDLFLVGFFLSIGLVGELTWPALLVGVALVPLVAGKSLLFLLLMTRFRLRARTSLLAALNLNNFSEFGLIVTAIGVSNGWLGPEWLVVVAVALSVSFIVAAPLVAADDWFYGRYRALWTRFQREPRLPDDDYLDTQSATIAVFGMGRVGTGAYDTMREKFGETVIGVDFSNVAVRQHREAGRNVLHGDPSDADFWEKVDSDHQIELVMLALPNLMANLDALAELRRVDFKGRVTATARYPGEDTELLDHGATAVFNIYQQAGAGFAEYTITLEDAPSHPEDIDIAPEGSSSNGSRDTKK</sequence>
<dbReference type="Gene3D" id="3.40.50.720">
    <property type="entry name" value="NAD(P)-binding Rossmann-like Domain"/>
    <property type="match status" value="1"/>
</dbReference>
<feature type="transmembrane region" description="Helical" evidence="8">
    <location>
        <begin position="342"/>
        <end position="362"/>
    </location>
</feature>
<evidence type="ECO:0000256" key="7">
    <source>
        <dbReference type="SAM" id="MobiDB-lite"/>
    </source>
</evidence>
<keyword evidence="3" id="KW-0813">Transport</keyword>
<accession>A0A967EL36</accession>
<dbReference type="PANTHER" id="PTHR42751">
    <property type="entry name" value="SODIUM/HYDROGEN EXCHANGER FAMILY/TRKA DOMAIN PROTEIN"/>
    <property type="match status" value="1"/>
</dbReference>
<evidence type="ECO:0000256" key="4">
    <source>
        <dbReference type="ARBA" id="ARBA00022692"/>
    </source>
</evidence>
<feature type="transmembrane region" description="Helical" evidence="8">
    <location>
        <begin position="61"/>
        <end position="80"/>
    </location>
</feature>
<dbReference type="EMBL" id="JAAORB010000039">
    <property type="protein sequence ID" value="NHQ75604.1"/>
    <property type="molecule type" value="Genomic_DNA"/>
</dbReference>
<comment type="similarity">
    <text evidence="2">Belongs to the monovalent cation:proton antiporter 2 (CPA2) transporter (TC 2.A.37) family.</text>
</comment>
<feature type="transmembrane region" description="Helical" evidence="8">
    <location>
        <begin position="312"/>
        <end position="336"/>
    </location>
</feature>
<gene>
    <name evidence="11" type="ORF">HAT86_14180</name>
</gene>
<proteinExistence type="inferred from homology"/>
<dbReference type="GO" id="GO:0015297">
    <property type="term" value="F:antiporter activity"/>
    <property type="evidence" value="ECO:0007669"/>
    <property type="project" value="InterPro"/>
</dbReference>
<feature type="region of interest" description="Disordered" evidence="7">
    <location>
        <begin position="533"/>
        <end position="556"/>
    </location>
</feature>
<evidence type="ECO:0000313" key="11">
    <source>
        <dbReference type="EMBL" id="NHQ75604.1"/>
    </source>
</evidence>
<dbReference type="Proteomes" id="UP000639775">
    <property type="component" value="Unassembled WGS sequence"/>
</dbReference>
<feature type="transmembrane region" description="Helical" evidence="8">
    <location>
        <begin position="207"/>
        <end position="226"/>
    </location>
</feature>
<dbReference type="InterPro" id="IPR038770">
    <property type="entry name" value="Na+/solute_symporter_sf"/>
</dbReference>